<dbReference type="InParanoid" id="D8M1D0"/>
<dbReference type="RefSeq" id="XP_012895917.1">
    <property type="nucleotide sequence ID" value="XM_013040463.1"/>
</dbReference>
<dbReference type="GeneID" id="24919186"/>
<dbReference type="AlphaFoldDB" id="D8M1D0"/>
<reference evidence="1" key="1">
    <citation type="submission" date="2010-02" db="EMBL/GenBank/DDBJ databases">
        <title>Sequencing and annotation of the Blastocystis hominis genome.</title>
        <authorList>
            <person name="Wincker P."/>
        </authorList>
    </citation>
    <scope>NUCLEOTIDE SEQUENCE</scope>
    <source>
        <strain evidence="1">Singapore isolate B</strain>
    </source>
</reference>
<sequence>MRRMERAVFVRVNTMWRRTMRPIRSVCFPARISFIKLAWMGGCERSGLVRSVNSI</sequence>
<organism evidence="1">
    <name type="scientific">Blastocystis hominis</name>
    <dbReference type="NCBI Taxonomy" id="12968"/>
    <lineage>
        <taxon>Eukaryota</taxon>
        <taxon>Sar</taxon>
        <taxon>Stramenopiles</taxon>
        <taxon>Bigyra</taxon>
        <taxon>Opalozoa</taxon>
        <taxon>Opalinata</taxon>
        <taxon>Blastocystidae</taxon>
        <taxon>Blastocystis</taxon>
    </lineage>
</organism>
<protein>
    <submittedName>
        <fullName evidence="1">Uncharacterized protein</fullName>
    </submittedName>
</protein>
<evidence type="ECO:0000313" key="2">
    <source>
        <dbReference type="Proteomes" id="UP000008312"/>
    </source>
</evidence>
<gene>
    <name evidence="1" type="ORF">GSBLH_T00001971001</name>
</gene>
<dbReference type="EMBL" id="FN668645">
    <property type="protein sequence ID" value="CBK21869.2"/>
    <property type="molecule type" value="Genomic_DNA"/>
</dbReference>
<accession>D8M1D0</accession>
<dbReference type="Proteomes" id="UP000008312">
    <property type="component" value="Unassembled WGS sequence"/>
</dbReference>
<name>D8M1D0_BLAHO</name>
<keyword evidence="2" id="KW-1185">Reference proteome</keyword>
<evidence type="ECO:0000313" key="1">
    <source>
        <dbReference type="EMBL" id="CBK21869.2"/>
    </source>
</evidence>
<proteinExistence type="predicted"/>